<dbReference type="HOGENOM" id="CLU_1069968_0_0_1"/>
<keyword evidence="2" id="KW-1185">Reference proteome</keyword>
<evidence type="ECO:0000313" key="2">
    <source>
        <dbReference type="Proteomes" id="UP000011185"/>
    </source>
</evidence>
<dbReference type="AlphaFoldDB" id="L7K0F8"/>
<evidence type="ECO:0000313" key="1">
    <source>
        <dbReference type="EMBL" id="ELQ77001.1"/>
    </source>
</evidence>
<gene>
    <name evidence="1" type="ORF">THOM_0028</name>
</gene>
<dbReference type="SUPFAM" id="SSF50978">
    <property type="entry name" value="WD40 repeat-like"/>
    <property type="match status" value="1"/>
</dbReference>
<accession>L7K0F8</accession>
<organism evidence="1 2">
    <name type="scientific">Trachipleistophora hominis</name>
    <name type="common">Microsporidian parasite</name>
    <dbReference type="NCBI Taxonomy" id="72359"/>
    <lineage>
        <taxon>Eukaryota</taxon>
        <taxon>Fungi</taxon>
        <taxon>Fungi incertae sedis</taxon>
        <taxon>Microsporidia</taxon>
        <taxon>Pleistophoridae</taxon>
        <taxon>Trachipleistophora</taxon>
    </lineage>
</organism>
<evidence type="ECO:0008006" key="3">
    <source>
        <dbReference type="Google" id="ProtNLM"/>
    </source>
</evidence>
<name>L7K0F8_TRAHO</name>
<dbReference type="OrthoDB" id="2189624at2759"/>
<dbReference type="Proteomes" id="UP000011185">
    <property type="component" value="Unassembled WGS sequence"/>
</dbReference>
<sequence length="259" mass="30563">MIQVEKIANIVYFDSNLSKDSTLIVSSPNGLLSIIKYNKTEYIKFDIEQKNVVIYPNGDELFTTSDTEQGLRVWDLESKKIVFSYPKDNIKQHVYIQHNNIAALTNLGIKFYDLRMRYSYNFYEAKNVEQLDYNRGLYFATDHAVFMYQNNDKTQIYNSETRIKDLKDGVVLADDHLYFINEQLSKSYCADQILPLHHEFKGQKILVSTLKTNLIDWVGYDHQFKEKFSQFEKIDRAISNEDVFYIFSNKELYGVNFDF</sequence>
<dbReference type="EMBL" id="JH993798">
    <property type="protein sequence ID" value="ELQ77001.1"/>
    <property type="molecule type" value="Genomic_DNA"/>
</dbReference>
<dbReference type="InterPro" id="IPR036322">
    <property type="entry name" value="WD40_repeat_dom_sf"/>
</dbReference>
<dbReference type="InParanoid" id="L7K0F8"/>
<dbReference type="OMA" id="PLHHEFK"/>
<dbReference type="VEuPathDB" id="MicrosporidiaDB:THOM_0028"/>
<proteinExistence type="predicted"/>
<protein>
    <recommendedName>
        <fullName evidence="3">WD40 repeat domain-containing protein</fullName>
    </recommendedName>
</protein>
<reference evidence="1 2" key="1">
    <citation type="journal article" date="2012" name="PLoS Pathog.">
        <title>The genome of the obligate intracellular parasite Trachipleistophora hominis: new insights into microsporidian genome dynamics and reductive evolution.</title>
        <authorList>
            <person name="Heinz E."/>
            <person name="Williams T.A."/>
            <person name="Nakjang S."/>
            <person name="Noel C.J."/>
            <person name="Swan D.C."/>
            <person name="Goldberg A.V."/>
            <person name="Harris S.R."/>
            <person name="Weinmaier T."/>
            <person name="Markert S."/>
            <person name="Becher D."/>
            <person name="Bernhardt J."/>
            <person name="Dagan T."/>
            <person name="Hacker C."/>
            <person name="Lucocq J.M."/>
            <person name="Schweder T."/>
            <person name="Rattei T."/>
            <person name="Hall N."/>
            <person name="Hirt R.P."/>
            <person name="Embley T.M."/>
        </authorList>
    </citation>
    <scope>NUCLEOTIDE SEQUENCE [LARGE SCALE GENOMIC DNA]</scope>
</reference>